<organism evidence="15 16">
    <name type="scientific">Caedimonas varicaedens</name>
    <dbReference type="NCBI Taxonomy" id="1629334"/>
    <lineage>
        <taxon>Bacteria</taxon>
        <taxon>Pseudomonadati</taxon>
        <taxon>Pseudomonadota</taxon>
        <taxon>Alphaproteobacteria</taxon>
        <taxon>Holosporales</taxon>
        <taxon>Caedimonadaceae</taxon>
        <taxon>Caedimonas</taxon>
    </lineage>
</organism>
<dbReference type="GO" id="GO:0019323">
    <property type="term" value="P:pentose catabolic process"/>
    <property type="evidence" value="ECO:0007669"/>
    <property type="project" value="UniProtKB-UniRule"/>
</dbReference>
<comment type="cofactor">
    <cofactor evidence="3">
        <name>Co(2+)</name>
        <dbReference type="ChEBI" id="CHEBI:48828"/>
    </cofactor>
</comment>
<comment type="caution">
    <text evidence="15">The sequence shown here is derived from an EMBL/GenBank/DDBJ whole genome shotgun (WGS) entry which is preliminary data.</text>
</comment>
<comment type="cofactor">
    <cofactor evidence="5">
        <name>Fe(2+)</name>
        <dbReference type="ChEBI" id="CHEBI:29033"/>
    </cofactor>
</comment>
<evidence type="ECO:0000256" key="3">
    <source>
        <dbReference type="ARBA" id="ARBA00001941"/>
    </source>
</evidence>
<dbReference type="InterPro" id="IPR013785">
    <property type="entry name" value="Aldolase_TIM"/>
</dbReference>
<dbReference type="SUPFAM" id="SSF51366">
    <property type="entry name" value="Ribulose-phoshate binding barrel"/>
    <property type="match status" value="1"/>
</dbReference>
<feature type="binding site" evidence="14">
    <location>
        <position position="178"/>
    </location>
    <ligand>
        <name>substrate</name>
    </ligand>
</feature>
<feature type="binding site" evidence="10 13">
    <location>
        <position position="38"/>
    </location>
    <ligand>
        <name>a divalent metal cation</name>
        <dbReference type="ChEBI" id="CHEBI:60240"/>
    </ligand>
</feature>
<feature type="binding site" evidence="10 14">
    <location>
        <position position="11"/>
    </location>
    <ligand>
        <name>substrate</name>
    </ligand>
</feature>
<comment type="pathway">
    <text evidence="10">Carbohydrate degradation.</text>
</comment>
<evidence type="ECO:0000256" key="10">
    <source>
        <dbReference type="HAMAP-Rule" id="MF_02227"/>
    </source>
</evidence>
<evidence type="ECO:0000256" key="4">
    <source>
        <dbReference type="ARBA" id="ARBA00001947"/>
    </source>
</evidence>
<comment type="catalytic activity">
    <reaction evidence="1 10 11">
        <text>D-ribulose 5-phosphate = D-xylulose 5-phosphate</text>
        <dbReference type="Rhea" id="RHEA:13677"/>
        <dbReference type="ChEBI" id="CHEBI:57737"/>
        <dbReference type="ChEBI" id="CHEBI:58121"/>
        <dbReference type="EC" id="5.1.3.1"/>
    </reaction>
</comment>
<evidence type="ECO:0000256" key="9">
    <source>
        <dbReference type="ARBA" id="ARBA00023235"/>
    </source>
</evidence>
<dbReference type="PROSITE" id="PS01086">
    <property type="entry name" value="RIBUL_P_3_EPIMER_2"/>
    <property type="match status" value="1"/>
</dbReference>
<dbReference type="AlphaFoldDB" id="A0A0K8MBI1"/>
<dbReference type="FunFam" id="3.20.20.70:FF:000004">
    <property type="entry name" value="Ribulose-phosphate 3-epimerase"/>
    <property type="match status" value="1"/>
</dbReference>
<keyword evidence="10 11" id="KW-0119">Carbohydrate metabolism</keyword>
<keyword evidence="8 10" id="KW-0479">Metal-binding</keyword>
<dbReference type="Pfam" id="PF00834">
    <property type="entry name" value="Ribul_P_3_epim"/>
    <property type="match status" value="1"/>
</dbReference>
<dbReference type="EMBL" id="BBVC01000019">
    <property type="protein sequence ID" value="GAO97822.1"/>
    <property type="molecule type" value="Genomic_DNA"/>
</dbReference>
<comment type="cofactor">
    <cofactor evidence="10 13">
        <name>a divalent metal cation</name>
        <dbReference type="ChEBI" id="CHEBI:60240"/>
    </cofactor>
    <text evidence="10 13">Binds 1 divalent metal cation per subunit.</text>
</comment>
<dbReference type="PANTHER" id="PTHR11749">
    <property type="entry name" value="RIBULOSE-5-PHOSPHATE-3-EPIMERASE"/>
    <property type="match status" value="1"/>
</dbReference>
<dbReference type="CDD" id="cd00429">
    <property type="entry name" value="RPE"/>
    <property type="match status" value="1"/>
</dbReference>
<feature type="binding site" evidence="14">
    <location>
        <begin position="198"/>
        <end position="199"/>
    </location>
    <ligand>
        <name>substrate</name>
    </ligand>
</feature>
<feature type="binding site" evidence="10">
    <location>
        <begin position="176"/>
        <end position="178"/>
    </location>
    <ligand>
        <name>substrate</name>
    </ligand>
</feature>
<keyword evidence="13" id="KW-0170">Cobalt</keyword>
<evidence type="ECO:0000256" key="8">
    <source>
        <dbReference type="ARBA" id="ARBA00022723"/>
    </source>
</evidence>
<dbReference type="STRING" id="1629334.Cva_00462"/>
<dbReference type="GO" id="GO:0005737">
    <property type="term" value="C:cytoplasm"/>
    <property type="evidence" value="ECO:0007669"/>
    <property type="project" value="UniProtKB-ARBA"/>
</dbReference>
<dbReference type="PROSITE" id="PS01085">
    <property type="entry name" value="RIBUL_P_3_EPIMER_1"/>
    <property type="match status" value="1"/>
</dbReference>
<protein>
    <recommendedName>
        <fullName evidence="7 10">Ribulose-phosphate 3-epimerase</fullName>
        <ecNumber evidence="7 10">5.1.3.1</ecNumber>
    </recommendedName>
</protein>
<feature type="active site" description="Proton acceptor" evidence="10 12">
    <location>
        <position position="38"/>
    </location>
</feature>
<feature type="active site" description="Proton donor" evidence="10 12">
    <location>
        <position position="176"/>
    </location>
</feature>
<keyword evidence="9 10" id="KW-0413">Isomerase</keyword>
<evidence type="ECO:0000313" key="15">
    <source>
        <dbReference type="EMBL" id="GAO97822.1"/>
    </source>
</evidence>
<keyword evidence="13" id="KW-0862">Zinc</keyword>
<dbReference type="InterPro" id="IPR000056">
    <property type="entry name" value="Ribul_P_3_epim-like"/>
</dbReference>
<feature type="binding site" evidence="10 13">
    <location>
        <position position="36"/>
    </location>
    <ligand>
        <name>a divalent metal cation</name>
        <dbReference type="ChEBI" id="CHEBI:60240"/>
    </ligand>
</feature>
<evidence type="ECO:0000256" key="5">
    <source>
        <dbReference type="ARBA" id="ARBA00001954"/>
    </source>
</evidence>
<evidence type="ECO:0000256" key="14">
    <source>
        <dbReference type="PIRSR" id="PIRSR001461-3"/>
    </source>
</evidence>
<dbReference type="OrthoDB" id="1645589at2"/>
<dbReference type="InterPro" id="IPR011060">
    <property type="entry name" value="RibuloseP-bd_barrel"/>
</dbReference>
<accession>A0A0K8MBI1</accession>
<feature type="binding site" evidence="10 13">
    <location>
        <position position="176"/>
    </location>
    <ligand>
        <name>a divalent metal cation</name>
        <dbReference type="ChEBI" id="CHEBI:60240"/>
    </ligand>
</feature>
<reference evidence="15 16" key="1">
    <citation type="submission" date="2015-03" db="EMBL/GenBank/DDBJ databases">
        <title>Caedibacter varicaedens, whole genome shotgun sequence.</title>
        <authorList>
            <person name="Suzuki H."/>
            <person name="Dapper A.L."/>
            <person name="Gibson A.K."/>
            <person name="Jackson C."/>
            <person name="Lee H."/>
            <person name="Pejaver V.R."/>
            <person name="Doak T."/>
            <person name="Lynch M."/>
        </authorList>
    </citation>
    <scope>NUCLEOTIDE SEQUENCE [LARGE SCALE GENOMIC DNA]</scope>
</reference>
<dbReference type="Proteomes" id="UP000036771">
    <property type="component" value="Unassembled WGS sequence"/>
</dbReference>
<gene>
    <name evidence="10 15" type="primary">rpe</name>
    <name evidence="15" type="ORF">Cva_00462</name>
</gene>
<keyword evidence="13" id="KW-0464">Manganese</keyword>
<evidence type="ECO:0000256" key="11">
    <source>
        <dbReference type="PIRNR" id="PIRNR001461"/>
    </source>
</evidence>
<comment type="caution">
    <text evidence="10">Lacks conserved residue(s) required for the propagation of feature annotation.</text>
</comment>
<dbReference type="NCBIfam" id="NF004076">
    <property type="entry name" value="PRK05581.1-4"/>
    <property type="match status" value="1"/>
</dbReference>
<keyword evidence="16" id="KW-1185">Reference proteome</keyword>
<dbReference type="HAMAP" id="MF_02227">
    <property type="entry name" value="RPE"/>
    <property type="match status" value="1"/>
</dbReference>
<evidence type="ECO:0000256" key="1">
    <source>
        <dbReference type="ARBA" id="ARBA00001782"/>
    </source>
</evidence>
<evidence type="ECO:0000256" key="13">
    <source>
        <dbReference type="PIRSR" id="PIRSR001461-2"/>
    </source>
</evidence>
<feature type="binding site" evidence="10 13">
    <location>
        <position position="69"/>
    </location>
    <ligand>
        <name>a divalent metal cation</name>
        <dbReference type="ChEBI" id="CHEBI:60240"/>
    </ligand>
</feature>
<comment type="similarity">
    <text evidence="6 10 11">Belongs to the ribulose-phosphate 3-epimerase family.</text>
</comment>
<feature type="binding site" evidence="10 14">
    <location>
        <begin position="145"/>
        <end position="148"/>
    </location>
    <ligand>
        <name>substrate</name>
    </ligand>
</feature>
<dbReference type="PIRSF" id="PIRSF001461">
    <property type="entry name" value="RPE"/>
    <property type="match status" value="1"/>
</dbReference>
<evidence type="ECO:0000256" key="6">
    <source>
        <dbReference type="ARBA" id="ARBA00009541"/>
    </source>
</evidence>
<proteinExistence type="inferred from homology"/>
<dbReference type="GO" id="GO:0004750">
    <property type="term" value="F:D-ribulose-phosphate 3-epimerase activity"/>
    <property type="evidence" value="ECO:0007669"/>
    <property type="project" value="UniProtKB-UniRule"/>
</dbReference>
<evidence type="ECO:0000256" key="12">
    <source>
        <dbReference type="PIRSR" id="PIRSR001461-1"/>
    </source>
</evidence>
<evidence type="ECO:0000313" key="16">
    <source>
        <dbReference type="Proteomes" id="UP000036771"/>
    </source>
</evidence>
<evidence type="ECO:0000256" key="2">
    <source>
        <dbReference type="ARBA" id="ARBA00001936"/>
    </source>
</evidence>
<dbReference type="NCBIfam" id="TIGR01163">
    <property type="entry name" value="rpe"/>
    <property type="match status" value="1"/>
</dbReference>
<feature type="binding site" evidence="10 14">
    <location>
        <position position="69"/>
    </location>
    <ligand>
        <name>substrate</name>
    </ligand>
</feature>
<dbReference type="Gene3D" id="3.20.20.70">
    <property type="entry name" value="Aldolase class I"/>
    <property type="match status" value="1"/>
</dbReference>
<comment type="cofactor">
    <cofactor evidence="4">
        <name>Zn(2+)</name>
        <dbReference type="ChEBI" id="CHEBI:29105"/>
    </cofactor>
</comment>
<name>A0A0K8MBI1_9PROT</name>
<dbReference type="GO" id="GO:0046872">
    <property type="term" value="F:metal ion binding"/>
    <property type="evidence" value="ECO:0007669"/>
    <property type="project" value="UniProtKB-UniRule"/>
</dbReference>
<evidence type="ECO:0000256" key="7">
    <source>
        <dbReference type="ARBA" id="ARBA00013188"/>
    </source>
</evidence>
<dbReference type="InterPro" id="IPR026019">
    <property type="entry name" value="Ribul_P_3_epim"/>
</dbReference>
<comment type="cofactor">
    <cofactor evidence="2">
        <name>Mn(2+)</name>
        <dbReference type="ChEBI" id="CHEBI:29035"/>
    </cofactor>
</comment>
<dbReference type="EC" id="5.1.3.1" evidence="7 10"/>
<comment type="function">
    <text evidence="10">Catalyzes the reversible epimerization of D-ribulose 5-phosphate to D-xylulose 5-phosphate.</text>
</comment>
<sequence>MTFHRVKIAPSILSCDFARLGAEIEAVTQAGADMIHIDVMDGHFVPNLTLGPDIIKAIRPYSSLPFDVHLMVSPADLLIDRFIEVGADILTIHPEANPHMHRTLQKIRYHRKKAGIALNPATPLDVLDYILEDVDLILVMTVNPGFGGQTFIPSQLEKIRAVREIIGMRSIELAVDGGISAETGAQARAAGATVLVAGTAIFKNPDYAQGIKSLRS</sequence>
<dbReference type="GO" id="GO:0006098">
    <property type="term" value="P:pentose-phosphate shunt"/>
    <property type="evidence" value="ECO:0007669"/>
    <property type="project" value="UniProtKB-UniRule"/>
</dbReference>